<evidence type="ECO:0000313" key="1">
    <source>
        <dbReference type="EMBL" id="MBO3271813.1"/>
    </source>
</evidence>
<keyword evidence="2" id="KW-1185">Reference proteome</keyword>
<dbReference type="Proteomes" id="UP000670527">
    <property type="component" value="Unassembled WGS sequence"/>
</dbReference>
<comment type="caution">
    <text evidence="1">The sequence shown here is derived from an EMBL/GenBank/DDBJ whole genome shotgun (WGS) entry which is preliminary data.</text>
</comment>
<reference evidence="1 2" key="1">
    <citation type="submission" date="2021-03" db="EMBL/GenBank/DDBJ databases">
        <authorList>
            <person name="Kim M.K."/>
        </authorList>
    </citation>
    <scope>NUCLEOTIDE SEQUENCE [LARGE SCALE GENOMIC DNA]</scope>
    <source>
        <strain evidence="1 2">BT507</strain>
    </source>
</reference>
<sequence>MHLAWSAERITQMALEAFYEQVLLLLLRTGATKILSEHGGRRPLSAEAQQWIATNWVPRAIAEANFAYCAIVEGDDPIHRLSTQSVISISPAQLTYKRFSLMSEADAWLQSLG</sequence>
<dbReference type="EMBL" id="JAGETX010000007">
    <property type="protein sequence ID" value="MBO3271813.1"/>
    <property type="molecule type" value="Genomic_DNA"/>
</dbReference>
<name>A0ABS3TF56_9BACT</name>
<evidence type="ECO:0000313" key="2">
    <source>
        <dbReference type="Proteomes" id="UP000670527"/>
    </source>
</evidence>
<proteinExistence type="predicted"/>
<gene>
    <name evidence="1" type="ORF">J4D97_14225</name>
</gene>
<protein>
    <recommendedName>
        <fullName evidence="3">STAS/SEC14 domain-containing protein</fullName>
    </recommendedName>
</protein>
<organism evidence="1 2">
    <name type="scientific">Hymenobacter defluvii</name>
    <dbReference type="NCBI Taxonomy" id="2054411"/>
    <lineage>
        <taxon>Bacteria</taxon>
        <taxon>Pseudomonadati</taxon>
        <taxon>Bacteroidota</taxon>
        <taxon>Cytophagia</taxon>
        <taxon>Cytophagales</taxon>
        <taxon>Hymenobacteraceae</taxon>
        <taxon>Hymenobacter</taxon>
    </lineage>
</organism>
<accession>A0ABS3TF56</accession>
<evidence type="ECO:0008006" key="3">
    <source>
        <dbReference type="Google" id="ProtNLM"/>
    </source>
</evidence>